<dbReference type="OrthoDB" id="9758603at2"/>
<dbReference type="Pfam" id="PF00703">
    <property type="entry name" value="Glyco_hydro_2"/>
    <property type="match status" value="1"/>
</dbReference>
<dbReference type="InterPro" id="IPR036156">
    <property type="entry name" value="Beta-gal/glucu_dom_sf"/>
</dbReference>
<gene>
    <name evidence="9" type="ORF">GR156_22475</name>
</gene>
<evidence type="ECO:0000313" key="10">
    <source>
        <dbReference type="Proteomes" id="UP000440304"/>
    </source>
</evidence>
<comment type="caution">
    <text evidence="9">The sequence shown here is derived from an EMBL/GenBank/DDBJ whole genome shotgun (WGS) entry which is preliminary data.</text>
</comment>
<dbReference type="Proteomes" id="UP000440304">
    <property type="component" value="Unassembled WGS sequence"/>
</dbReference>
<evidence type="ECO:0000256" key="2">
    <source>
        <dbReference type="ARBA" id="ARBA00022801"/>
    </source>
</evidence>
<dbReference type="Pfam" id="PF02836">
    <property type="entry name" value="Glyco_hydro_2_C"/>
    <property type="match status" value="1"/>
</dbReference>
<dbReference type="InterPro" id="IPR006104">
    <property type="entry name" value="Glyco_hydro_2_N"/>
</dbReference>
<dbReference type="InterPro" id="IPR006101">
    <property type="entry name" value="Glyco_hydro_2"/>
</dbReference>
<comment type="similarity">
    <text evidence="1 4">Belongs to the glycosyl hydrolase 2 family.</text>
</comment>
<evidence type="ECO:0000313" key="9">
    <source>
        <dbReference type="EMBL" id="MXO03058.1"/>
    </source>
</evidence>
<dbReference type="AlphaFoldDB" id="A0A6N8TP87"/>
<dbReference type="GO" id="GO:0004553">
    <property type="term" value="F:hydrolase activity, hydrolyzing O-glycosyl compounds"/>
    <property type="evidence" value="ECO:0007669"/>
    <property type="project" value="InterPro"/>
</dbReference>
<dbReference type="PRINTS" id="PR00132">
    <property type="entry name" value="GLHYDRLASE2"/>
</dbReference>
<dbReference type="PROSITE" id="PS00608">
    <property type="entry name" value="GLYCOSYL_HYDROL_F2_2"/>
    <property type="match status" value="1"/>
</dbReference>
<dbReference type="Pfam" id="PF02837">
    <property type="entry name" value="Glyco_hydro_2_N"/>
    <property type="match status" value="1"/>
</dbReference>
<dbReference type="GO" id="GO:0005975">
    <property type="term" value="P:carbohydrate metabolic process"/>
    <property type="evidence" value="ECO:0007669"/>
    <property type="project" value="InterPro"/>
</dbReference>
<name>A0A6N8TP87_SHIZO</name>
<dbReference type="EMBL" id="WUML01000049">
    <property type="protein sequence ID" value="MXO03058.1"/>
    <property type="molecule type" value="Genomic_DNA"/>
</dbReference>
<keyword evidence="2 4" id="KW-0378">Hydrolase</keyword>
<evidence type="ECO:0000256" key="4">
    <source>
        <dbReference type="RuleBase" id="RU361154"/>
    </source>
</evidence>
<dbReference type="InterPro" id="IPR008979">
    <property type="entry name" value="Galactose-bd-like_sf"/>
</dbReference>
<feature type="domain" description="Glycosyl hydrolases family 2 sugar binding" evidence="7">
    <location>
        <begin position="41"/>
        <end position="149"/>
    </location>
</feature>
<dbReference type="PANTHER" id="PTHR42732:SF1">
    <property type="entry name" value="BETA-MANNOSIDASE"/>
    <property type="match status" value="1"/>
</dbReference>
<protein>
    <submittedName>
        <fullName evidence="9">Glycoside hydrolase family 2 protein</fullName>
    </submittedName>
</protein>
<proteinExistence type="inferred from homology"/>
<dbReference type="SUPFAM" id="SSF49303">
    <property type="entry name" value="beta-Galactosidase/glucuronidase domain"/>
    <property type="match status" value="1"/>
</dbReference>
<dbReference type="PROSITE" id="PS00719">
    <property type="entry name" value="GLYCOSYL_HYDROL_F2_1"/>
    <property type="match status" value="1"/>
</dbReference>
<keyword evidence="3 4" id="KW-0326">Glycosidase</keyword>
<organism evidence="9 10">
    <name type="scientific">Shinella zoogloeoides</name>
    <name type="common">Crabtreella saccharophila</name>
    <dbReference type="NCBI Taxonomy" id="352475"/>
    <lineage>
        <taxon>Bacteria</taxon>
        <taxon>Pseudomonadati</taxon>
        <taxon>Pseudomonadota</taxon>
        <taxon>Alphaproteobacteria</taxon>
        <taxon>Hyphomicrobiales</taxon>
        <taxon>Rhizobiaceae</taxon>
        <taxon>Shinella</taxon>
    </lineage>
</organism>
<dbReference type="SUPFAM" id="SSF49785">
    <property type="entry name" value="Galactose-binding domain-like"/>
    <property type="match status" value="1"/>
</dbReference>
<dbReference type="Gene3D" id="2.60.40.10">
    <property type="entry name" value="Immunoglobulins"/>
    <property type="match status" value="2"/>
</dbReference>
<evidence type="ECO:0000259" key="7">
    <source>
        <dbReference type="Pfam" id="PF02837"/>
    </source>
</evidence>
<dbReference type="RefSeq" id="WP_160788204.1">
    <property type="nucleotide sequence ID" value="NZ_CP086610.1"/>
</dbReference>
<evidence type="ECO:0000256" key="3">
    <source>
        <dbReference type="ARBA" id="ARBA00023295"/>
    </source>
</evidence>
<dbReference type="Gene3D" id="3.20.20.80">
    <property type="entry name" value="Glycosidases"/>
    <property type="match status" value="1"/>
</dbReference>
<dbReference type="InterPro" id="IPR013783">
    <property type="entry name" value="Ig-like_fold"/>
</dbReference>
<dbReference type="Pfam" id="PF18565">
    <property type="entry name" value="Glyco_hydro2_C5"/>
    <property type="match status" value="1"/>
</dbReference>
<evidence type="ECO:0000259" key="5">
    <source>
        <dbReference type="Pfam" id="PF00703"/>
    </source>
</evidence>
<dbReference type="InterPro" id="IPR017853">
    <property type="entry name" value="GH"/>
</dbReference>
<feature type="domain" description="Glycoside hydrolase family 2 catalytic" evidence="6">
    <location>
        <begin position="267"/>
        <end position="541"/>
    </location>
</feature>
<feature type="domain" description="Glycoside hydrolase family 2" evidence="8">
    <location>
        <begin position="655"/>
        <end position="743"/>
    </location>
</feature>
<evidence type="ECO:0000256" key="1">
    <source>
        <dbReference type="ARBA" id="ARBA00007401"/>
    </source>
</evidence>
<dbReference type="PANTHER" id="PTHR42732">
    <property type="entry name" value="BETA-GALACTOSIDASE"/>
    <property type="match status" value="1"/>
</dbReference>
<dbReference type="InterPro" id="IPR051913">
    <property type="entry name" value="GH2_Domain-Containing"/>
</dbReference>
<sequence>MRAVQKISDDWVFHDHFVPELIAELWDGEAVSLPHNAVKLPFNYFDEKCYQHAFIYQKKLPWQTAFEGKEVVLRFDAAMADAVVCLNGKQVAAHKDGYTPFEARLTDLLVNGDNLITVKIDGSENPEIPPFGGMIDYLTYAGIYRDVWLEIRSSVSIAKMKVETGNVLEAAKSASVRCWFDNPQDLPLEGVVVATLKDGEGSAIVAVSAPLDGASALLRFDNLTGLALWDIDNPVLYEISVELTTTSGTDQISSKFGFRTAEFTPDGFLLNGKRLKLMGLNRHQSFPYVGYAMGRSAQEQDAELVKRVLKCNVVRTSHYPQSTYFLDHCDRIGLLVFEEIPGWQHIGGPAWKAESVENVRRMIERDWNHPSIIIWGVRINESQDDHDFYTETNRLARELDPTRQTGGVRYIDESELLEDVYTMNDFSQGSEELPGNNRPHVALRNQREVTGLSKLVPYLVTEFNGHMYPTKRTDQEQRQAEHVSRHLRVLDAMHGDPNVSGCIGWCMFDYNTHQEFGSGDRICYHGVMDMFREPKFAAYAYISQCDPSDEVVLKPVTYWARGERNIGGVLPLIILTNCDEIEFRYGNQLSKRAGPDRQNYPHLPHPPIVFDERHFRPEEMGLWGSSWQDGTLVGYINGEAVKAVQMSSAPVPTTLQVEADQTSLNAMERDTVRVIARVLDQTGNVLPYLEGSMEVDVAGPAILLGPNIVPIRGGIVGFWLQANGEPGDIDIGVYWPGLGGERIRVVSVGL</sequence>
<dbReference type="InterPro" id="IPR006103">
    <property type="entry name" value="Glyco_hydro_2_cat"/>
</dbReference>
<accession>A0A6N8TP87</accession>
<evidence type="ECO:0000259" key="8">
    <source>
        <dbReference type="Pfam" id="PF18565"/>
    </source>
</evidence>
<dbReference type="InterPro" id="IPR040605">
    <property type="entry name" value="Glyco_hydro2_dom5"/>
</dbReference>
<dbReference type="Gene3D" id="2.60.120.260">
    <property type="entry name" value="Galactose-binding domain-like"/>
    <property type="match status" value="1"/>
</dbReference>
<feature type="domain" description="Glycoside hydrolase family 2 immunoglobulin-like beta-sandwich" evidence="5">
    <location>
        <begin position="168"/>
        <end position="259"/>
    </location>
</feature>
<reference evidence="9 10" key="1">
    <citation type="submission" date="2019-12" db="EMBL/GenBank/DDBJ databases">
        <title>Shinella granuli gen. nov., sp. nov., and proposal of the reclassification of Zoogloea ramigera ATCC 19623 as Shinella zoogloeoides sp. nov.</title>
        <authorList>
            <person name="Gao J."/>
        </authorList>
    </citation>
    <scope>NUCLEOTIDE SEQUENCE [LARGE SCALE GENOMIC DNA]</scope>
    <source>
        <strain evidence="9 10">DSM 287</strain>
    </source>
</reference>
<dbReference type="InterPro" id="IPR006102">
    <property type="entry name" value="Ig-like_GH2"/>
</dbReference>
<dbReference type="SUPFAM" id="SSF51445">
    <property type="entry name" value="(Trans)glycosidases"/>
    <property type="match status" value="1"/>
</dbReference>
<evidence type="ECO:0000259" key="6">
    <source>
        <dbReference type="Pfam" id="PF02836"/>
    </source>
</evidence>
<dbReference type="InterPro" id="IPR023232">
    <property type="entry name" value="Glyco_hydro_2_AS"/>
</dbReference>
<dbReference type="InterPro" id="IPR023230">
    <property type="entry name" value="Glyco_hydro_2_CS"/>
</dbReference>